<feature type="compositionally biased region" description="Basic and acidic residues" evidence="1">
    <location>
        <begin position="1"/>
        <end position="10"/>
    </location>
</feature>
<name>L7FHN2_STRT8</name>
<accession>L7FHN2</accession>
<feature type="non-terminal residue" evidence="2">
    <location>
        <position position="23"/>
    </location>
</feature>
<dbReference type="AlphaFoldDB" id="L7FHN2"/>
<comment type="caution">
    <text evidence="2">The sequence shown here is derived from an EMBL/GenBank/DDBJ whole genome shotgun (WGS) entry which is preliminary data.</text>
</comment>
<dbReference type="EMBL" id="AEJB01000028">
    <property type="protein sequence ID" value="ELP70908.1"/>
    <property type="molecule type" value="Genomic_DNA"/>
</dbReference>
<dbReference type="Proteomes" id="UP000010931">
    <property type="component" value="Unassembled WGS sequence"/>
</dbReference>
<evidence type="ECO:0000256" key="1">
    <source>
        <dbReference type="SAM" id="MobiDB-lite"/>
    </source>
</evidence>
<protein>
    <submittedName>
        <fullName evidence="2">Uncharacterized protein</fullName>
    </submittedName>
</protein>
<sequence>MRGNEDRADRLQGTLRTWAGNAG</sequence>
<reference evidence="2 3" key="1">
    <citation type="journal article" date="2011" name="Plasmid">
        <title>Streptomyces turgidiscabies Car8 contains a modular pathogenicity island that shares virulence genes with other actinobacterial plant pathogens.</title>
        <authorList>
            <person name="Huguet-Tapia J.C."/>
            <person name="Badger J.H."/>
            <person name="Loria R."/>
            <person name="Pettis G.S."/>
        </authorList>
    </citation>
    <scope>NUCLEOTIDE SEQUENCE [LARGE SCALE GENOMIC DNA]</scope>
    <source>
        <strain evidence="2 3">Car8</strain>
    </source>
</reference>
<proteinExistence type="predicted"/>
<evidence type="ECO:0000313" key="3">
    <source>
        <dbReference type="Proteomes" id="UP000010931"/>
    </source>
</evidence>
<organism evidence="2 3">
    <name type="scientific">Streptomyces turgidiscabies (strain Car8)</name>
    <dbReference type="NCBI Taxonomy" id="698760"/>
    <lineage>
        <taxon>Bacteria</taxon>
        <taxon>Bacillati</taxon>
        <taxon>Actinomycetota</taxon>
        <taxon>Actinomycetes</taxon>
        <taxon>Kitasatosporales</taxon>
        <taxon>Streptomycetaceae</taxon>
        <taxon>Streptomyces</taxon>
    </lineage>
</organism>
<feature type="region of interest" description="Disordered" evidence="1">
    <location>
        <begin position="1"/>
        <end position="23"/>
    </location>
</feature>
<keyword evidence="3" id="KW-1185">Reference proteome</keyword>
<evidence type="ECO:0000313" key="2">
    <source>
        <dbReference type="EMBL" id="ELP70908.1"/>
    </source>
</evidence>
<gene>
    <name evidence="2" type="ORF">STRTUCAR8_07900</name>
</gene>